<sequence>MSSSPLPPADSASADAQPAGGGAAPPPRKPAGGSLWRSTFIVSAMTLLSRIAGLVRDMVFMNLFGASKLMDAFLVAFKIPNFLRRLFAEGAFSQAFVPVLSEVRTQRGDSEVRRLIDHVAGSLTVILGALTVVSIVFSPAIIFIFAPGFRGDELKFDLAADMLRITFPYLLLISLTAFAGGILNTYGRFGASSFTPVLMNLSMIACAVWLSPLLSTPIMALAWGVLIAGVVQLGFQWWPLRQLNLVPRIRPDFKDPDVKRILTLMVPAMFGVSVSQINLLLDTILASFLVEGSVSWLYTADRLTELPLGLIGIAVATVILPTLSTKHAQKSDAEFRGTIDWALKVIVMVGLPASLAMGVLAEPLIASLFHHGKFDDNAVIQSAMALQALAGGILAFMLIKVFAPAFYARQDIRTPVRIGIIAMVANMVFNLMLVWHLAHVGLSLASTLSAFLNAGLLYKGLHQRGIYRLEAHWARLALRFLAANALMVAVLLWITPDTAWWLDNQGWSRVGWVLLICAAGAATYGIALLAAGFRPRELRHP</sequence>
<name>A0A2P6ATQ2_9GAMM</name>
<feature type="compositionally biased region" description="Low complexity" evidence="12">
    <location>
        <begin position="9"/>
        <end position="18"/>
    </location>
</feature>
<evidence type="ECO:0000313" key="13">
    <source>
        <dbReference type="EMBL" id="PQA47975.1"/>
    </source>
</evidence>
<keyword evidence="10 11" id="KW-0961">Cell wall biogenesis/degradation</keyword>
<feature type="transmembrane region" description="Helical" evidence="10">
    <location>
        <begin position="35"/>
        <end position="53"/>
    </location>
</feature>
<evidence type="ECO:0000256" key="7">
    <source>
        <dbReference type="ARBA" id="ARBA00023136"/>
    </source>
</evidence>
<keyword evidence="2 10" id="KW-1003">Cell membrane</keyword>
<dbReference type="GO" id="GO:0071555">
    <property type="term" value="P:cell wall organization"/>
    <property type="evidence" value="ECO:0007669"/>
    <property type="project" value="UniProtKB-UniRule"/>
</dbReference>
<evidence type="ECO:0000256" key="2">
    <source>
        <dbReference type="ARBA" id="ARBA00022475"/>
    </source>
</evidence>
<feature type="transmembrane region" description="Helical" evidence="10">
    <location>
        <begin position="166"/>
        <end position="185"/>
    </location>
</feature>
<feature type="transmembrane region" description="Helical" evidence="10">
    <location>
        <begin position="345"/>
        <end position="366"/>
    </location>
</feature>
<dbReference type="UniPathway" id="UPA00219"/>
<evidence type="ECO:0000256" key="1">
    <source>
        <dbReference type="ARBA" id="ARBA00004651"/>
    </source>
</evidence>
<keyword evidence="3 10" id="KW-0812">Transmembrane</keyword>
<protein>
    <recommendedName>
        <fullName evidence="10">Probable lipid II flippase MurJ</fullName>
    </recommendedName>
</protein>
<keyword evidence="6 10" id="KW-1133">Transmembrane helix</keyword>
<dbReference type="PRINTS" id="PR01806">
    <property type="entry name" value="VIRFACTRMVIN"/>
</dbReference>
<dbReference type="OrthoDB" id="9816572at2"/>
<dbReference type="CDD" id="cd13123">
    <property type="entry name" value="MATE_MurJ_like"/>
    <property type="match status" value="1"/>
</dbReference>
<dbReference type="HAMAP" id="MF_02078">
    <property type="entry name" value="MurJ_MviN"/>
    <property type="match status" value="1"/>
</dbReference>
<accession>A0A2P6ATQ2</accession>
<comment type="pathway">
    <text evidence="10">Cell wall biogenesis; peptidoglycan biosynthesis.</text>
</comment>
<dbReference type="AlphaFoldDB" id="A0A2P6ATQ2"/>
<dbReference type="RefSeq" id="WP_105191572.1">
    <property type="nucleotide sequence ID" value="NZ_PTQZ01000054.1"/>
</dbReference>
<comment type="function">
    <text evidence="8 10 11">Involved in peptidoglycan biosynthesis. Transports lipid-linked peptidoglycan precursors from the inner to the outer leaflet of the cytoplasmic membrane.</text>
</comment>
<evidence type="ECO:0000313" key="14">
    <source>
        <dbReference type="Proteomes" id="UP000243900"/>
    </source>
</evidence>
<evidence type="ECO:0000256" key="12">
    <source>
        <dbReference type="SAM" id="MobiDB-lite"/>
    </source>
</evidence>
<feature type="transmembrane region" description="Helical" evidence="10">
    <location>
        <begin position="123"/>
        <end position="146"/>
    </location>
</feature>
<gene>
    <name evidence="13" type="primary">mviN</name>
    <name evidence="10" type="synonym">murJ</name>
    <name evidence="13" type="ORF">C5O18_03700</name>
</gene>
<evidence type="ECO:0000256" key="4">
    <source>
        <dbReference type="ARBA" id="ARBA00022960"/>
    </source>
</evidence>
<dbReference type="PANTHER" id="PTHR47019:SF1">
    <property type="entry name" value="LIPID II FLIPPASE MURJ"/>
    <property type="match status" value="1"/>
</dbReference>
<feature type="transmembrane region" description="Helical" evidence="10">
    <location>
        <begin position="306"/>
        <end position="324"/>
    </location>
</feature>
<keyword evidence="5 10" id="KW-0573">Peptidoglycan synthesis</keyword>
<comment type="similarity">
    <text evidence="9 10 11">Belongs to the MurJ/MviN family.</text>
</comment>
<feature type="transmembrane region" description="Helical" evidence="10">
    <location>
        <begin position="261"/>
        <end position="286"/>
    </location>
</feature>
<keyword evidence="10" id="KW-0997">Cell inner membrane</keyword>
<dbReference type="GO" id="GO:0008360">
    <property type="term" value="P:regulation of cell shape"/>
    <property type="evidence" value="ECO:0007669"/>
    <property type="project" value="UniProtKB-UniRule"/>
</dbReference>
<evidence type="ECO:0000256" key="3">
    <source>
        <dbReference type="ARBA" id="ARBA00022692"/>
    </source>
</evidence>
<keyword evidence="4 10" id="KW-0133">Cell shape</keyword>
<dbReference type="NCBIfam" id="TIGR01695">
    <property type="entry name" value="murJ_mviN"/>
    <property type="match status" value="1"/>
</dbReference>
<feature type="transmembrane region" description="Helical" evidence="10">
    <location>
        <begin position="510"/>
        <end position="533"/>
    </location>
</feature>
<dbReference type="Proteomes" id="UP000243900">
    <property type="component" value="Unassembled WGS sequence"/>
</dbReference>
<evidence type="ECO:0000256" key="6">
    <source>
        <dbReference type="ARBA" id="ARBA00022989"/>
    </source>
</evidence>
<evidence type="ECO:0000256" key="11">
    <source>
        <dbReference type="PIRNR" id="PIRNR002869"/>
    </source>
</evidence>
<keyword evidence="7 10" id="KW-0472">Membrane</keyword>
<dbReference type="Pfam" id="PF03023">
    <property type="entry name" value="MurJ"/>
    <property type="match status" value="1"/>
</dbReference>
<keyword evidence="14" id="KW-1185">Reference proteome</keyword>
<dbReference type="PANTHER" id="PTHR47019">
    <property type="entry name" value="LIPID II FLIPPASE MURJ"/>
    <property type="match status" value="1"/>
</dbReference>
<dbReference type="EMBL" id="PTQZ01000054">
    <property type="protein sequence ID" value="PQA47975.1"/>
    <property type="molecule type" value="Genomic_DNA"/>
</dbReference>
<comment type="subcellular location">
    <subcellularLocation>
        <location evidence="10">Cell inner membrane</location>
        <topology evidence="10">Multi-pass membrane protein</topology>
    </subcellularLocation>
    <subcellularLocation>
        <location evidence="1">Cell membrane</location>
        <topology evidence="1">Multi-pass membrane protein</topology>
    </subcellularLocation>
</comment>
<dbReference type="GO" id="GO:0009252">
    <property type="term" value="P:peptidoglycan biosynthetic process"/>
    <property type="evidence" value="ECO:0007669"/>
    <property type="project" value="UniProtKB-UniRule"/>
</dbReference>
<feature type="transmembrane region" description="Helical" evidence="10">
    <location>
        <begin position="378"/>
        <end position="403"/>
    </location>
</feature>
<feature type="transmembrane region" description="Helical" evidence="10">
    <location>
        <begin position="441"/>
        <end position="461"/>
    </location>
</feature>
<dbReference type="InterPro" id="IPR004268">
    <property type="entry name" value="MurJ"/>
</dbReference>
<dbReference type="GO" id="GO:0005886">
    <property type="term" value="C:plasma membrane"/>
    <property type="evidence" value="ECO:0007669"/>
    <property type="project" value="UniProtKB-SubCell"/>
</dbReference>
<evidence type="ECO:0000256" key="10">
    <source>
        <dbReference type="HAMAP-Rule" id="MF_02078"/>
    </source>
</evidence>
<proteinExistence type="inferred from homology"/>
<dbReference type="GO" id="GO:0015648">
    <property type="term" value="F:lipid-linked peptidoglycan transporter activity"/>
    <property type="evidence" value="ECO:0007669"/>
    <property type="project" value="UniProtKB-UniRule"/>
</dbReference>
<evidence type="ECO:0000256" key="9">
    <source>
        <dbReference type="ARBA" id="ARBA00061532"/>
    </source>
</evidence>
<evidence type="ECO:0000256" key="5">
    <source>
        <dbReference type="ARBA" id="ARBA00022984"/>
    </source>
</evidence>
<feature type="region of interest" description="Disordered" evidence="12">
    <location>
        <begin position="1"/>
        <end position="31"/>
    </location>
</feature>
<feature type="transmembrane region" description="Helical" evidence="10">
    <location>
        <begin position="473"/>
        <end position="495"/>
    </location>
</feature>
<organism evidence="13 14">
    <name type="scientific">Amnimonas aquatica</name>
    <dbReference type="NCBI Taxonomy" id="2094561"/>
    <lineage>
        <taxon>Bacteria</taxon>
        <taxon>Pseudomonadati</taxon>
        <taxon>Pseudomonadota</taxon>
        <taxon>Gammaproteobacteria</taxon>
        <taxon>Moraxellales</taxon>
        <taxon>Moraxellaceae</taxon>
        <taxon>Amnimonas</taxon>
    </lineage>
</organism>
<feature type="transmembrane region" description="Helical" evidence="10">
    <location>
        <begin position="220"/>
        <end position="240"/>
    </location>
</feature>
<evidence type="ECO:0000256" key="8">
    <source>
        <dbReference type="ARBA" id="ARBA00060041"/>
    </source>
</evidence>
<keyword evidence="10 11" id="KW-0813">Transport</keyword>
<feature type="transmembrane region" description="Helical" evidence="10">
    <location>
        <begin position="415"/>
        <end position="435"/>
    </location>
</feature>
<feature type="transmembrane region" description="Helical" evidence="10">
    <location>
        <begin position="197"/>
        <end position="214"/>
    </location>
</feature>
<dbReference type="PIRSF" id="PIRSF002869">
    <property type="entry name" value="MviN"/>
    <property type="match status" value="1"/>
</dbReference>
<dbReference type="InterPro" id="IPR051050">
    <property type="entry name" value="Lipid_II_flippase_MurJ/MviN"/>
</dbReference>
<comment type="caution">
    <text evidence="13">The sequence shown here is derived from an EMBL/GenBank/DDBJ whole genome shotgun (WGS) entry which is preliminary data.</text>
</comment>
<reference evidence="14" key="1">
    <citation type="submission" date="2018-02" db="EMBL/GenBank/DDBJ databases">
        <title>Genome sequencing of Solimonas sp. HR-BB.</title>
        <authorList>
            <person name="Lee Y."/>
            <person name="Jeon C.O."/>
        </authorList>
    </citation>
    <scope>NUCLEOTIDE SEQUENCE [LARGE SCALE GENOMIC DNA]</scope>
    <source>
        <strain evidence="14">HR-E</strain>
    </source>
</reference>
<dbReference type="GO" id="GO:0034204">
    <property type="term" value="P:lipid translocation"/>
    <property type="evidence" value="ECO:0007669"/>
    <property type="project" value="TreeGrafter"/>
</dbReference>